<dbReference type="PATRIC" id="fig|1423820.4.peg.1028"/>
<dbReference type="Gene3D" id="3.40.50.10960">
    <property type="match status" value="1"/>
</dbReference>
<dbReference type="InterPro" id="IPR013685">
    <property type="entry name" value="POTRA_FtsQ_type"/>
</dbReference>
<keyword evidence="4 6" id="KW-1133">Transmembrane helix</keyword>
<comment type="similarity">
    <text evidence="6">Belongs to the FtsQ/DivIB family. DivIB subfamily.</text>
</comment>
<dbReference type="GO" id="GO:0005886">
    <property type="term" value="C:plasma membrane"/>
    <property type="evidence" value="ECO:0007669"/>
    <property type="project" value="UniProtKB-SubCell"/>
</dbReference>
<protein>
    <recommendedName>
        <fullName evidence="6">Cell division protein DivIB</fullName>
    </recommendedName>
</protein>
<comment type="subcellular location">
    <subcellularLocation>
        <location evidence="6">Cell membrane</location>
        <topology evidence="6">Single-pass type II membrane protein</topology>
    </subcellularLocation>
    <text evidence="6">Localizes to the division septum.</text>
</comment>
<name>A0A0R1ZLC8_9LACO</name>
<evidence type="ECO:0000259" key="9">
    <source>
        <dbReference type="Pfam" id="PF08478"/>
    </source>
</evidence>
<feature type="domain" description="POTRA" evidence="9">
    <location>
        <begin position="79"/>
        <end position="147"/>
    </location>
</feature>
<reference evidence="10 11" key="1">
    <citation type="journal article" date="2015" name="Genome Announc.">
        <title>Expanding the biotechnology potential of lactobacilli through comparative genomics of 213 strains and associated genera.</title>
        <authorList>
            <person name="Sun Z."/>
            <person name="Harris H.M."/>
            <person name="McCann A."/>
            <person name="Guo C."/>
            <person name="Argimon S."/>
            <person name="Zhang W."/>
            <person name="Yang X."/>
            <person name="Jeffery I.B."/>
            <person name="Cooney J.C."/>
            <person name="Kagawa T.F."/>
            <person name="Liu W."/>
            <person name="Song Y."/>
            <person name="Salvetti E."/>
            <person name="Wrobel A."/>
            <person name="Rasinkangas P."/>
            <person name="Parkhill J."/>
            <person name="Rea M.C."/>
            <person name="O'Sullivan O."/>
            <person name="Ritari J."/>
            <person name="Douillard F.P."/>
            <person name="Paul Ross R."/>
            <person name="Yang R."/>
            <person name="Briner A.E."/>
            <person name="Felis G.E."/>
            <person name="de Vos W.M."/>
            <person name="Barrangou R."/>
            <person name="Klaenhammer T.R."/>
            <person name="Caufield P.W."/>
            <person name="Cui Y."/>
            <person name="Zhang H."/>
            <person name="O'Toole P.W."/>
        </authorList>
    </citation>
    <scope>NUCLEOTIDE SEQUENCE [LARGE SCALE GENOMIC DNA]</scope>
    <source>
        <strain evidence="10 11">DSM 20653</strain>
    </source>
</reference>
<dbReference type="AlphaFoldDB" id="A0A0R1ZLC8"/>
<evidence type="ECO:0000259" key="8">
    <source>
        <dbReference type="Pfam" id="PF03799"/>
    </source>
</evidence>
<dbReference type="InterPro" id="IPR050487">
    <property type="entry name" value="FtsQ_DivIB"/>
</dbReference>
<dbReference type="STRING" id="1423820.FC64_GL001004"/>
<gene>
    <name evidence="6" type="primary">divIB</name>
    <name evidence="10" type="ORF">FC64_GL001004</name>
</gene>
<dbReference type="Proteomes" id="UP000051291">
    <property type="component" value="Unassembled WGS sequence"/>
</dbReference>
<dbReference type="GO" id="GO:0032153">
    <property type="term" value="C:cell division site"/>
    <property type="evidence" value="ECO:0007669"/>
    <property type="project" value="UniProtKB-UniRule"/>
</dbReference>
<evidence type="ECO:0000313" key="11">
    <source>
        <dbReference type="Proteomes" id="UP000051291"/>
    </source>
</evidence>
<dbReference type="InterPro" id="IPR005548">
    <property type="entry name" value="Cell_div_FtsQ/DivIB_C"/>
</dbReference>
<keyword evidence="1 6" id="KW-1003">Cell membrane</keyword>
<evidence type="ECO:0000256" key="2">
    <source>
        <dbReference type="ARBA" id="ARBA00022618"/>
    </source>
</evidence>
<evidence type="ECO:0000256" key="7">
    <source>
        <dbReference type="SAM" id="MobiDB-lite"/>
    </source>
</evidence>
<dbReference type="EMBL" id="AYYZ01000029">
    <property type="protein sequence ID" value="KRM51811.1"/>
    <property type="molecule type" value="Genomic_DNA"/>
</dbReference>
<dbReference type="PANTHER" id="PTHR37820:SF1">
    <property type="entry name" value="CELL DIVISION PROTEIN FTSQ"/>
    <property type="match status" value="1"/>
</dbReference>
<keyword evidence="11" id="KW-1185">Reference proteome</keyword>
<evidence type="ECO:0000256" key="3">
    <source>
        <dbReference type="ARBA" id="ARBA00022692"/>
    </source>
</evidence>
<keyword evidence="3 6" id="KW-0812">Transmembrane</keyword>
<dbReference type="Pfam" id="PF03799">
    <property type="entry name" value="FtsQ_DivIB_C"/>
    <property type="match status" value="1"/>
</dbReference>
<proteinExistence type="inferred from homology"/>
<feature type="transmembrane region" description="Helical" evidence="6">
    <location>
        <begin position="56"/>
        <end position="76"/>
    </location>
</feature>
<dbReference type="RefSeq" id="WP_057906858.1">
    <property type="nucleotide sequence ID" value="NZ_AYYZ01000029.1"/>
</dbReference>
<dbReference type="HAMAP" id="MF_00912">
    <property type="entry name" value="DivIB"/>
    <property type="match status" value="1"/>
</dbReference>
<evidence type="ECO:0000256" key="6">
    <source>
        <dbReference type="HAMAP-Rule" id="MF_00912"/>
    </source>
</evidence>
<sequence length="276" mass="31645">MKKLKKSNAELTPWEKAQKKRKQAKKHHRPTTARSFVKKLPRTNSLRKQRLAKGTIALIAFFGITFAVSLFFILPFSRILSLQVNTNDDATRTAVVKASNLHYYESLFGVWPETAKIENQIHEKVPSVKKATIQYQGTHVKINVEEYPTIGYVVRNNKYYKLTSSGMIDNYGSNNPKENYPIFYNFKNKDRLLEMTKQFNKLPAKVKKGIAEIHLEPTKADPGKIKLYMNDGNQVIASIDTFAEKMQYYPSIVSKMNYTGVVDLEVGAYSYPYGKN</sequence>
<evidence type="ECO:0000256" key="1">
    <source>
        <dbReference type="ARBA" id="ARBA00022475"/>
    </source>
</evidence>
<feature type="region of interest" description="Disordered" evidence="7">
    <location>
        <begin position="1"/>
        <end position="36"/>
    </location>
</feature>
<keyword evidence="5 6" id="KW-0131">Cell cycle</keyword>
<keyword evidence="6" id="KW-0472">Membrane</keyword>
<feature type="domain" description="Cell division protein FtsQ/DivIB C-terminal" evidence="8">
    <location>
        <begin position="152"/>
        <end position="264"/>
    </location>
</feature>
<feature type="compositionally biased region" description="Basic residues" evidence="7">
    <location>
        <begin position="18"/>
        <end position="36"/>
    </location>
</feature>
<organism evidence="10 11">
    <name type="scientific">Ligilactobacillus araffinosus DSM 20653</name>
    <dbReference type="NCBI Taxonomy" id="1423820"/>
    <lineage>
        <taxon>Bacteria</taxon>
        <taxon>Bacillati</taxon>
        <taxon>Bacillota</taxon>
        <taxon>Bacilli</taxon>
        <taxon>Lactobacillales</taxon>
        <taxon>Lactobacillaceae</taxon>
        <taxon>Ligilactobacillus</taxon>
    </lineage>
</organism>
<dbReference type="PANTHER" id="PTHR37820">
    <property type="entry name" value="CELL DIVISION PROTEIN DIVIB"/>
    <property type="match status" value="1"/>
</dbReference>
<comment type="function">
    <text evidence="6">Cell division protein that may be involved in stabilizing or promoting the assembly of the division complex.</text>
</comment>
<accession>A0A0R1ZLC8</accession>
<comment type="caution">
    <text evidence="10">The sequence shown here is derived from an EMBL/GenBank/DDBJ whole genome shotgun (WGS) entry which is preliminary data.</text>
</comment>
<evidence type="ECO:0000256" key="5">
    <source>
        <dbReference type="ARBA" id="ARBA00023306"/>
    </source>
</evidence>
<dbReference type="Pfam" id="PF08478">
    <property type="entry name" value="POTRA_1"/>
    <property type="match status" value="1"/>
</dbReference>
<keyword evidence="2 6" id="KW-0132">Cell division</keyword>
<evidence type="ECO:0000313" key="10">
    <source>
        <dbReference type="EMBL" id="KRM51811.1"/>
    </source>
</evidence>
<evidence type="ECO:0000256" key="4">
    <source>
        <dbReference type="ARBA" id="ARBA00022989"/>
    </source>
</evidence>
<dbReference type="GO" id="GO:0043093">
    <property type="term" value="P:FtsZ-dependent cytokinesis"/>
    <property type="evidence" value="ECO:0007669"/>
    <property type="project" value="UniProtKB-UniRule"/>
</dbReference>
<dbReference type="InterPro" id="IPR026580">
    <property type="entry name" value="DivIB"/>
</dbReference>